<proteinExistence type="predicted"/>
<sequence>MDPLGVIHFSFASFGAASVVALFMALVYTMRTLVSPFFPPRLAPLFQLLQQNTGLIVSGSKALSFLLRTTFPGSDIDLYVNFKHFHLIVLFMIMAGYGWGRWLGGNHHKPRPHDGAALFLPSTTYNGNNIYAVYEFLHPDNSELKVQVILVEEMPMDIILGFHSTIPMNIIAHDVAISLYPKATF</sequence>
<feature type="non-terminal residue" evidence="2">
    <location>
        <position position="185"/>
    </location>
</feature>
<dbReference type="Proteomes" id="UP000217790">
    <property type="component" value="Unassembled WGS sequence"/>
</dbReference>
<organism evidence="2 3">
    <name type="scientific">Armillaria gallica</name>
    <name type="common">Bulbous honey fungus</name>
    <name type="synonym">Armillaria bulbosa</name>
    <dbReference type="NCBI Taxonomy" id="47427"/>
    <lineage>
        <taxon>Eukaryota</taxon>
        <taxon>Fungi</taxon>
        <taxon>Dikarya</taxon>
        <taxon>Basidiomycota</taxon>
        <taxon>Agaricomycotina</taxon>
        <taxon>Agaricomycetes</taxon>
        <taxon>Agaricomycetidae</taxon>
        <taxon>Agaricales</taxon>
        <taxon>Marasmiineae</taxon>
        <taxon>Physalacriaceae</taxon>
        <taxon>Armillaria</taxon>
    </lineage>
</organism>
<gene>
    <name evidence="2" type="ORF">ARMGADRAFT_903417</name>
</gene>
<protein>
    <submittedName>
        <fullName evidence="2">Uncharacterized protein</fullName>
    </submittedName>
</protein>
<feature type="transmembrane region" description="Helical" evidence="1">
    <location>
        <begin position="6"/>
        <end position="30"/>
    </location>
</feature>
<dbReference type="InParanoid" id="A0A2H3DB27"/>
<name>A0A2H3DB27_ARMGA</name>
<dbReference type="AlphaFoldDB" id="A0A2H3DB27"/>
<evidence type="ECO:0000313" key="3">
    <source>
        <dbReference type="Proteomes" id="UP000217790"/>
    </source>
</evidence>
<reference evidence="3" key="1">
    <citation type="journal article" date="2017" name="Nat. Ecol. Evol.">
        <title>Genome expansion and lineage-specific genetic innovations in the forest pathogenic fungi Armillaria.</title>
        <authorList>
            <person name="Sipos G."/>
            <person name="Prasanna A.N."/>
            <person name="Walter M.C."/>
            <person name="O'Connor E."/>
            <person name="Balint B."/>
            <person name="Krizsan K."/>
            <person name="Kiss B."/>
            <person name="Hess J."/>
            <person name="Varga T."/>
            <person name="Slot J."/>
            <person name="Riley R."/>
            <person name="Boka B."/>
            <person name="Rigling D."/>
            <person name="Barry K."/>
            <person name="Lee J."/>
            <person name="Mihaltcheva S."/>
            <person name="LaButti K."/>
            <person name="Lipzen A."/>
            <person name="Waldron R."/>
            <person name="Moloney N.M."/>
            <person name="Sperisen C."/>
            <person name="Kredics L."/>
            <person name="Vagvoelgyi C."/>
            <person name="Patrignani A."/>
            <person name="Fitzpatrick D."/>
            <person name="Nagy I."/>
            <person name="Doyle S."/>
            <person name="Anderson J.B."/>
            <person name="Grigoriev I.V."/>
            <person name="Gueldener U."/>
            <person name="Muensterkoetter M."/>
            <person name="Nagy L.G."/>
        </authorList>
    </citation>
    <scope>NUCLEOTIDE SEQUENCE [LARGE SCALE GENOMIC DNA]</scope>
    <source>
        <strain evidence="3">Ar21-2</strain>
    </source>
</reference>
<keyword evidence="1" id="KW-0472">Membrane</keyword>
<dbReference type="EMBL" id="KZ293672">
    <property type="protein sequence ID" value="PBK88622.1"/>
    <property type="molecule type" value="Genomic_DNA"/>
</dbReference>
<accession>A0A2H3DB27</accession>
<evidence type="ECO:0000256" key="1">
    <source>
        <dbReference type="SAM" id="Phobius"/>
    </source>
</evidence>
<evidence type="ECO:0000313" key="2">
    <source>
        <dbReference type="EMBL" id="PBK88622.1"/>
    </source>
</evidence>
<keyword evidence="1" id="KW-1133">Transmembrane helix</keyword>
<feature type="transmembrane region" description="Helical" evidence="1">
    <location>
        <begin position="84"/>
        <end position="103"/>
    </location>
</feature>
<dbReference type="OrthoDB" id="3041043at2759"/>
<keyword evidence="1" id="KW-0812">Transmembrane</keyword>
<dbReference type="STRING" id="47427.A0A2H3DB27"/>
<dbReference type="OMA" id="EARNCAY"/>
<keyword evidence="3" id="KW-1185">Reference proteome</keyword>